<feature type="compositionally biased region" description="Low complexity" evidence="5">
    <location>
        <begin position="348"/>
        <end position="371"/>
    </location>
</feature>
<evidence type="ECO:0000256" key="5">
    <source>
        <dbReference type="SAM" id="MobiDB-lite"/>
    </source>
</evidence>
<sequence>MDDFAAAQYSYTLSTNPPNPRSPSNAFRQGDWLCPRPFCSVHNFSRNIACISCGGPRPPLPVTSPATPNYASPMPWASPQSALQMQSPRFAATTPTLSMQTKSPNGQSLLTPSGRSFSVGGKVQNVSSDPLAPCIIFWPDNEPFPEQGQIRPPMASSVQPPILNTGNKGPIEHQPGDWICQRCEYHNWRRRKVCQTCFPFAEGNSDNVTTAAQQDRINLLASLLAQQHAAAAAVQFTSPFSPTATNASATPVQQPLPPPPPPPYQLPIALPDASPKPYSGLGFGAQPGSGIPTPPNEVLDLSGGHPMGAFGDLGHGRPSASQASRLTRFASQPSLRAQVQVQTGGGSAWPPSNNSPFASSSNSSSPHRAPLSASYLQTAHQLPHLGHRPPPLNTMVSPGMNLGSWSAGPTSAKSDTFSFASSSSDFELPPLPSAPSPYARRFGSVAAIPSSLGRDRDFDCAPRHTASLDLDALRMLKFEQEEGIEDVEEEDSELSLSRPGTGTTSTRSSLDSRSSSSQQQQLPPPVPRAMGSMPEVQSIWTQPRQPQRASVAALSMWTAGDVSERSRARPDLQLAPLAPIGSGRQTGSSPTSATGFTGYIGRK</sequence>
<dbReference type="EMBL" id="KV426253">
    <property type="protein sequence ID" value="KZV83834.1"/>
    <property type="molecule type" value="Genomic_DNA"/>
</dbReference>
<dbReference type="PROSITE" id="PS50199">
    <property type="entry name" value="ZF_RANBP2_2"/>
    <property type="match status" value="1"/>
</dbReference>
<evidence type="ECO:0000313" key="7">
    <source>
        <dbReference type="EMBL" id="KZV83834.1"/>
    </source>
</evidence>
<feature type="compositionally biased region" description="Polar residues" evidence="5">
    <location>
        <begin position="330"/>
        <end position="342"/>
    </location>
</feature>
<feature type="region of interest" description="Disordered" evidence="5">
    <location>
        <begin position="1"/>
        <end position="24"/>
    </location>
</feature>
<feature type="compositionally biased region" description="Acidic residues" evidence="5">
    <location>
        <begin position="483"/>
        <end position="493"/>
    </location>
</feature>
<feature type="region of interest" description="Disordered" evidence="5">
    <location>
        <begin position="244"/>
        <end position="271"/>
    </location>
</feature>
<evidence type="ECO:0000259" key="6">
    <source>
        <dbReference type="PROSITE" id="PS50199"/>
    </source>
</evidence>
<dbReference type="Pfam" id="PF00641">
    <property type="entry name" value="Zn_ribbon_RanBP"/>
    <property type="match status" value="1"/>
</dbReference>
<dbReference type="Proteomes" id="UP000077266">
    <property type="component" value="Unassembled WGS sequence"/>
</dbReference>
<dbReference type="Gene3D" id="4.10.1060.10">
    <property type="entry name" value="Zinc finger, RanBP2-type"/>
    <property type="match status" value="2"/>
</dbReference>
<keyword evidence="8" id="KW-1185">Reference proteome</keyword>
<reference evidence="7 8" key="1">
    <citation type="journal article" date="2016" name="Mol. Biol. Evol.">
        <title>Comparative Genomics of Early-Diverging Mushroom-Forming Fungi Provides Insights into the Origins of Lignocellulose Decay Capabilities.</title>
        <authorList>
            <person name="Nagy L.G."/>
            <person name="Riley R."/>
            <person name="Tritt A."/>
            <person name="Adam C."/>
            <person name="Daum C."/>
            <person name="Floudas D."/>
            <person name="Sun H."/>
            <person name="Yadav J.S."/>
            <person name="Pangilinan J."/>
            <person name="Larsson K.H."/>
            <person name="Matsuura K."/>
            <person name="Barry K."/>
            <person name="Labutti K."/>
            <person name="Kuo R."/>
            <person name="Ohm R.A."/>
            <person name="Bhattacharya S.S."/>
            <person name="Shirouzu T."/>
            <person name="Yoshinaga Y."/>
            <person name="Martin F.M."/>
            <person name="Grigoriev I.V."/>
            <person name="Hibbett D.S."/>
        </authorList>
    </citation>
    <scope>NUCLEOTIDE SEQUENCE [LARGE SCALE GENOMIC DNA]</scope>
    <source>
        <strain evidence="7 8">HHB12029</strain>
    </source>
</reference>
<gene>
    <name evidence="7" type="ORF">EXIGLDRAFT_304218</name>
</gene>
<proteinExistence type="predicted"/>
<dbReference type="AlphaFoldDB" id="A0A165D5M4"/>
<evidence type="ECO:0000256" key="3">
    <source>
        <dbReference type="ARBA" id="ARBA00022833"/>
    </source>
</evidence>
<evidence type="ECO:0000256" key="1">
    <source>
        <dbReference type="ARBA" id="ARBA00022723"/>
    </source>
</evidence>
<feature type="region of interest" description="Disordered" evidence="5">
    <location>
        <begin position="483"/>
        <end position="603"/>
    </location>
</feature>
<name>A0A165D5M4_EXIGL</name>
<organism evidence="7 8">
    <name type="scientific">Exidia glandulosa HHB12029</name>
    <dbReference type="NCBI Taxonomy" id="1314781"/>
    <lineage>
        <taxon>Eukaryota</taxon>
        <taxon>Fungi</taxon>
        <taxon>Dikarya</taxon>
        <taxon>Basidiomycota</taxon>
        <taxon>Agaricomycotina</taxon>
        <taxon>Agaricomycetes</taxon>
        <taxon>Auriculariales</taxon>
        <taxon>Exidiaceae</taxon>
        <taxon>Exidia</taxon>
    </lineage>
</organism>
<keyword evidence="3" id="KW-0862">Zinc</keyword>
<dbReference type="InterPro" id="IPR036443">
    <property type="entry name" value="Znf_RanBP2_sf"/>
</dbReference>
<feature type="region of interest" description="Disordered" evidence="5">
    <location>
        <begin position="330"/>
        <end position="371"/>
    </location>
</feature>
<dbReference type="SUPFAM" id="SSF90209">
    <property type="entry name" value="Ran binding protein zinc finger-like"/>
    <property type="match status" value="2"/>
</dbReference>
<feature type="domain" description="RanBP2-type" evidence="6">
    <location>
        <begin position="28"/>
        <end position="59"/>
    </location>
</feature>
<dbReference type="InParanoid" id="A0A165D5M4"/>
<evidence type="ECO:0000256" key="4">
    <source>
        <dbReference type="PROSITE-ProRule" id="PRU00322"/>
    </source>
</evidence>
<dbReference type="SMART" id="SM00547">
    <property type="entry name" value="ZnF_RBZ"/>
    <property type="match status" value="2"/>
</dbReference>
<dbReference type="OrthoDB" id="448399at2759"/>
<evidence type="ECO:0000256" key="2">
    <source>
        <dbReference type="ARBA" id="ARBA00022771"/>
    </source>
</evidence>
<feature type="compositionally biased region" description="Polar residues" evidence="5">
    <location>
        <begin position="583"/>
        <end position="595"/>
    </location>
</feature>
<dbReference type="InterPro" id="IPR001876">
    <property type="entry name" value="Znf_RanBP2"/>
</dbReference>
<feature type="compositionally biased region" description="Polar residues" evidence="5">
    <location>
        <begin position="538"/>
        <end position="548"/>
    </location>
</feature>
<protein>
    <recommendedName>
        <fullName evidence="6">RanBP2-type domain-containing protein</fullName>
    </recommendedName>
</protein>
<evidence type="ECO:0000313" key="8">
    <source>
        <dbReference type="Proteomes" id="UP000077266"/>
    </source>
</evidence>
<feature type="compositionally biased region" description="Low complexity" evidence="5">
    <location>
        <begin position="494"/>
        <end position="521"/>
    </location>
</feature>
<dbReference type="PROSITE" id="PS01358">
    <property type="entry name" value="ZF_RANBP2_1"/>
    <property type="match status" value="2"/>
</dbReference>
<dbReference type="GO" id="GO:0008270">
    <property type="term" value="F:zinc ion binding"/>
    <property type="evidence" value="ECO:0007669"/>
    <property type="project" value="UniProtKB-KW"/>
</dbReference>
<feature type="compositionally biased region" description="Pro residues" evidence="5">
    <location>
        <begin position="254"/>
        <end position="265"/>
    </location>
</feature>
<keyword evidence="2 4" id="KW-0863">Zinc-finger</keyword>
<dbReference type="STRING" id="1314781.A0A165D5M4"/>
<keyword evidence="1" id="KW-0479">Metal-binding</keyword>
<accession>A0A165D5M4</accession>